<dbReference type="PANTHER" id="PTHR42109">
    <property type="entry name" value="UNPLACED GENOMIC SCAFFOLD UM_SCAF_CONTIG_1.265, WHOLE GENOME SHOTGUN SEQUENCE"/>
    <property type="match status" value="1"/>
</dbReference>
<dbReference type="AlphaFoldDB" id="A0A194VLA7"/>
<organism evidence="4 5">
    <name type="scientific">Cytospora mali</name>
    <name type="common">Apple Valsa canker fungus</name>
    <name type="synonym">Valsa mali</name>
    <dbReference type="NCBI Taxonomy" id="578113"/>
    <lineage>
        <taxon>Eukaryota</taxon>
        <taxon>Fungi</taxon>
        <taxon>Dikarya</taxon>
        <taxon>Ascomycota</taxon>
        <taxon>Pezizomycotina</taxon>
        <taxon>Sordariomycetes</taxon>
        <taxon>Sordariomycetidae</taxon>
        <taxon>Diaporthales</taxon>
        <taxon>Cytosporaceae</taxon>
        <taxon>Cytospora</taxon>
    </lineage>
</organism>
<keyword evidence="2" id="KW-0472">Membrane</keyword>
<dbReference type="Pfam" id="PF24800">
    <property type="entry name" value="DUF7702"/>
    <property type="match status" value="1"/>
</dbReference>
<feature type="transmembrane region" description="Helical" evidence="2">
    <location>
        <begin position="145"/>
        <end position="168"/>
    </location>
</feature>
<feature type="transmembrane region" description="Helical" evidence="2">
    <location>
        <begin position="45"/>
        <end position="64"/>
    </location>
</feature>
<evidence type="ECO:0000256" key="2">
    <source>
        <dbReference type="SAM" id="Phobius"/>
    </source>
</evidence>
<keyword evidence="2" id="KW-0812">Transmembrane</keyword>
<feature type="compositionally biased region" description="Basic and acidic residues" evidence="1">
    <location>
        <begin position="247"/>
        <end position="261"/>
    </location>
</feature>
<feature type="transmembrane region" description="Helical" evidence="2">
    <location>
        <begin position="218"/>
        <end position="240"/>
    </location>
</feature>
<evidence type="ECO:0000313" key="5">
    <source>
        <dbReference type="Proteomes" id="UP000078559"/>
    </source>
</evidence>
<feature type="transmembrane region" description="Helical" evidence="2">
    <location>
        <begin position="111"/>
        <end position="130"/>
    </location>
</feature>
<evidence type="ECO:0000259" key="3">
    <source>
        <dbReference type="Pfam" id="PF24800"/>
    </source>
</evidence>
<evidence type="ECO:0000313" key="4">
    <source>
        <dbReference type="EMBL" id="KUI64939.1"/>
    </source>
</evidence>
<dbReference type="OrthoDB" id="2560628at2759"/>
<keyword evidence="5" id="KW-1185">Reference proteome</keyword>
<accession>A0A194VLA7</accession>
<dbReference type="InterPro" id="IPR056119">
    <property type="entry name" value="DUF7702"/>
</dbReference>
<evidence type="ECO:0000256" key="1">
    <source>
        <dbReference type="SAM" id="MobiDB-lite"/>
    </source>
</evidence>
<dbReference type="EMBL" id="CM003098">
    <property type="protein sequence ID" value="KUI64939.1"/>
    <property type="molecule type" value="Genomic_DNA"/>
</dbReference>
<dbReference type="PANTHER" id="PTHR42109:SF2">
    <property type="entry name" value="INTEGRAL MEMBRANE PROTEIN"/>
    <property type="match status" value="1"/>
</dbReference>
<feature type="transmembrane region" description="Helical" evidence="2">
    <location>
        <begin position="76"/>
        <end position="99"/>
    </location>
</feature>
<feature type="region of interest" description="Disordered" evidence="1">
    <location>
        <begin position="247"/>
        <end position="271"/>
    </location>
</feature>
<feature type="domain" description="DUF7702" evidence="3">
    <location>
        <begin position="9"/>
        <end position="244"/>
    </location>
</feature>
<sequence>MASSDLGVFTYRDKVAVVQVSFFTVYLGCGILLCSRHGWSRNSGWLILITFSLLRILAGSFQLATINHPSTATYGGALICQSIGLSPLTVLNVGLLARVNRFVIRGISSKVFTLISLASLTGVGLGIYGGTKAAESADHITSNTIVKVAVCIFLGIYAFAVCLWGYLLKQWRYIPGEETKLMLCFAACAPFIAVRLLYALIADFSGMKEFNPFEGDVSLFLCMAVLEEIIAVALCVITGLRLRKLPKDGDVSSDTSSDRETALPVTEVGKF</sequence>
<feature type="transmembrane region" description="Helical" evidence="2">
    <location>
        <begin position="15"/>
        <end position="33"/>
    </location>
</feature>
<protein>
    <recommendedName>
        <fullName evidence="3">DUF7702 domain-containing protein</fullName>
    </recommendedName>
</protein>
<name>A0A194VLA7_CYTMA</name>
<dbReference type="Proteomes" id="UP000078559">
    <property type="component" value="Chromosome 1"/>
</dbReference>
<reference evidence="4" key="1">
    <citation type="submission" date="2014-12" db="EMBL/GenBank/DDBJ databases">
        <title>Genome Sequence of Valsa Canker Pathogens Uncovers a Specific Adaption of Colonization on Woody Bark.</title>
        <authorList>
            <person name="Yin Z."/>
            <person name="Liu H."/>
            <person name="Gao X."/>
            <person name="Li Z."/>
            <person name="Song N."/>
            <person name="Ke X."/>
            <person name="Dai Q."/>
            <person name="Wu Y."/>
            <person name="Sun Y."/>
            <person name="Xu J.-R."/>
            <person name="Kang Z.K."/>
            <person name="Wang L."/>
            <person name="Huang L."/>
        </authorList>
    </citation>
    <scope>NUCLEOTIDE SEQUENCE [LARGE SCALE GENOMIC DNA]</scope>
    <source>
        <strain evidence="4">03-8</strain>
    </source>
</reference>
<proteinExistence type="predicted"/>
<feature type="transmembrane region" description="Helical" evidence="2">
    <location>
        <begin position="180"/>
        <end position="198"/>
    </location>
</feature>
<gene>
    <name evidence="4" type="ORF">VM1G_01227</name>
</gene>
<keyword evidence="2" id="KW-1133">Transmembrane helix</keyword>